<protein>
    <submittedName>
        <fullName evidence="6">NitT/TauT family transport system ATP-binding protein</fullName>
    </submittedName>
</protein>
<dbReference type="AlphaFoldDB" id="A0A4R3LWU0"/>
<dbReference type="PROSITE" id="PS50893">
    <property type="entry name" value="ABC_TRANSPORTER_2"/>
    <property type="match status" value="1"/>
</dbReference>
<evidence type="ECO:0000259" key="5">
    <source>
        <dbReference type="PROSITE" id="PS50893"/>
    </source>
</evidence>
<dbReference type="SUPFAM" id="SSF52540">
    <property type="entry name" value="P-loop containing nucleoside triphosphate hydrolases"/>
    <property type="match status" value="1"/>
</dbReference>
<evidence type="ECO:0000256" key="4">
    <source>
        <dbReference type="ARBA" id="ARBA00022840"/>
    </source>
</evidence>
<reference evidence="6 7" key="1">
    <citation type="submission" date="2019-03" db="EMBL/GenBank/DDBJ databases">
        <title>Genomic Encyclopedia of Type Strains, Phase IV (KMG-IV): sequencing the most valuable type-strain genomes for metagenomic binning, comparative biology and taxonomic classification.</title>
        <authorList>
            <person name="Goeker M."/>
        </authorList>
    </citation>
    <scope>NUCLEOTIDE SEQUENCE [LARGE SCALE GENOMIC DNA]</scope>
    <source>
        <strain evidence="6 7">DSM 9035</strain>
    </source>
</reference>
<dbReference type="GO" id="GO:0016887">
    <property type="term" value="F:ATP hydrolysis activity"/>
    <property type="evidence" value="ECO:0007669"/>
    <property type="project" value="InterPro"/>
</dbReference>
<dbReference type="PROSITE" id="PS00211">
    <property type="entry name" value="ABC_TRANSPORTER_1"/>
    <property type="match status" value="1"/>
</dbReference>
<dbReference type="PANTHER" id="PTHR42788:SF13">
    <property type="entry name" value="ALIPHATIC SULFONATES IMPORT ATP-BINDING PROTEIN SSUB"/>
    <property type="match status" value="1"/>
</dbReference>
<sequence>MHAALAERPAPRPGGTPPLMRFDAIRHDFDTAGGSLRALDRISLDIDRSEFVAVVGSSGCGKSTLLRIAAGLLAPSEGRAVFSGTPVSAPRPEIGMIFQDAVMLPWFSVIENVVLPVRIAGGDMAAARREAAERLDLVGLAGFHDAAPGALSGGMRQRASIVRALMMKPRLLLMDEPFGALDALTRERMNIELARIAEESGIAVLLITHSISEAVFLADRVVVMTPRPGRIAEEIAVPLARPRSERTLLEPDFAAICHRVRRHFQSETGIE</sequence>
<dbReference type="GO" id="GO:0005524">
    <property type="term" value="F:ATP binding"/>
    <property type="evidence" value="ECO:0007669"/>
    <property type="project" value="UniProtKB-KW"/>
</dbReference>
<dbReference type="InterPro" id="IPR003593">
    <property type="entry name" value="AAA+_ATPase"/>
</dbReference>
<dbReference type="InterPro" id="IPR017871">
    <property type="entry name" value="ABC_transporter-like_CS"/>
</dbReference>
<accession>A0A4R3LWU0</accession>
<dbReference type="PANTHER" id="PTHR42788">
    <property type="entry name" value="TAURINE IMPORT ATP-BINDING PROTEIN-RELATED"/>
    <property type="match status" value="1"/>
</dbReference>
<feature type="domain" description="ABC transporter" evidence="5">
    <location>
        <begin position="20"/>
        <end position="251"/>
    </location>
</feature>
<dbReference type="EMBL" id="SMAI01000006">
    <property type="protein sequence ID" value="TCT04626.1"/>
    <property type="molecule type" value="Genomic_DNA"/>
</dbReference>
<dbReference type="RefSeq" id="WP_245504657.1">
    <property type="nucleotide sequence ID" value="NZ_SMAI01000006.1"/>
</dbReference>
<dbReference type="Proteomes" id="UP000294664">
    <property type="component" value="Unassembled WGS sequence"/>
</dbReference>
<evidence type="ECO:0000256" key="1">
    <source>
        <dbReference type="ARBA" id="ARBA00005417"/>
    </source>
</evidence>
<gene>
    <name evidence="6" type="ORF">EDC64_10657</name>
</gene>
<dbReference type="InterPro" id="IPR027417">
    <property type="entry name" value="P-loop_NTPase"/>
</dbReference>
<dbReference type="InterPro" id="IPR050166">
    <property type="entry name" value="ABC_transporter_ATP-bind"/>
</dbReference>
<evidence type="ECO:0000256" key="2">
    <source>
        <dbReference type="ARBA" id="ARBA00022448"/>
    </source>
</evidence>
<proteinExistence type="inferred from homology"/>
<dbReference type="InterPro" id="IPR003439">
    <property type="entry name" value="ABC_transporter-like_ATP-bd"/>
</dbReference>
<comment type="caution">
    <text evidence="6">The sequence shown here is derived from an EMBL/GenBank/DDBJ whole genome shotgun (WGS) entry which is preliminary data.</text>
</comment>
<evidence type="ECO:0000256" key="3">
    <source>
        <dbReference type="ARBA" id="ARBA00022741"/>
    </source>
</evidence>
<dbReference type="Pfam" id="PF00005">
    <property type="entry name" value="ABC_tran"/>
    <property type="match status" value="1"/>
</dbReference>
<keyword evidence="2" id="KW-0813">Transport</keyword>
<evidence type="ECO:0000313" key="7">
    <source>
        <dbReference type="Proteomes" id="UP000294664"/>
    </source>
</evidence>
<keyword evidence="3" id="KW-0547">Nucleotide-binding</keyword>
<dbReference type="Gene3D" id="3.40.50.300">
    <property type="entry name" value="P-loop containing nucleotide triphosphate hydrolases"/>
    <property type="match status" value="1"/>
</dbReference>
<keyword evidence="7" id="KW-1185">Reference proteome</keyword>
<dbReference type="SMART" id="SM00382">
    <property type="entry name" value="AAA"/>
    <property type="match status" value="1"/>
</dbReference>
<name>A0A4R3LWU0_9HYPH</name>
<comment type="similarity">
    <text evidence="1">Belongs to the ABC transporter superfamily.</text>
</comment>
<organism evidence="6 7">
    <name type="scientific">Aquabacter spiritensis</name>
    <dbReference type="NCBI Taxonomy" id="933073"/>
    <lineage>
        <taxon>Bacteria</taxon>
        <taxon>Pseudomonadati</taxon>
        <taxon>Pseudomonadota</taxon>
        <taxon>Alphaproteobacteria</taxon>
        <taxon>Hyphomicrobiales</taxon>
        <taxon>Xanthobacteraceae</taxon>
        <taxon>Aquabacter</taxon>
    </lineage>
</organism>
<keyword evidence="4 6" id="KW-0067">ATP-binding</keyword>
<evidence type="ECO:0000313" key="6">
    <source>
        <dbReference type="EMBL" id="TCT04626.1"/>
    </source>
</evidence>
<dbReference type="CDD" id="cd03293">
    <property type="entry name" value="ABC_NrtD_SsuB_transporters"/>
    <property type="match status" value="1"/>
</dbReference>